<dbReference type="AlphaFoldDB" id="A0AAU6WSW6"/>
<name>A0AAU6WSW6_9FLAO</name>
<evidence type="ECO:0008006" key="3">
    <source>
        <dbReference type="Google" id="ProtNLM"/>
    </source>
</evidence>
<gene>
    <name evidence="1" type="ORF">AAFP95_02650</name>
</gene>
<reference evidence="1 2" key="1">
    <citation type="submission" date="2024-04" db="EMBL/GenBank/DDBJ databases">
        <title>Genome sequencing and assembly of rice foliar adapted Chryseobacterium endophyticum OsEnb-ALM-A6.</title>
        <authorList>
            <person name="Kumar S."/>
            <person name="Javed M."/>
            <person name="Chouhan V."/>
            <person name="Charishma K."/>
            <person name="Patel A."/>
            <person name="Kumar M."/>
            <person name="Sahu K.P."/>
            <person name="Kumar A."/>
        </authorList>
    </citation>
    <scope>NUCLEOTIDE SEQUENCE [LARGE SCALE GENOMIC DNA]</scope>
    <source>
        <strain evidence="1 2">OsEnb-ALM-A6</strain>
    </source>
</reference>
<keyword evidence="2" id="KW-1185">Reference proteome</keyword>
<protein>
    <recommendedName>
        <fullName evidence="3">Glycine zipper family protein</fullName>
    </recommendedName>
</protein>
<dbReference type="Proteomes" id="UP001463665">
    <property type="component" value="Chromosome"/>
</dbReference>
<accession>A0AAU6WSW6</accession>
<proteinExistence type="predicted"/>
<evidence type="ECO:0000313" key="1">
    <source>
        <dbReference type="EMBL" id="XAO74947.1"/>
    </source>
</evidence>
<evidence type="ECO:0000313" key="2">
    <source>
        <dbReference type="Proteomes" id="UP001463665"/>
    </source>
</evidence>
<dbReference type="RefSeq" id="WP_345766861.1">
    <property type="nucleotide sequence ID" value="NZ_CP154834.1"/>
</dbReference>
<dbReference type="EMBL" id="CP154834">
    <property type="protein sequence ID" value="XAO74947.1"/>
    <property type="molecule type" value="Genomic_DNA"/>
</dbReference>
<sequence length="197" mass="21835">MNPFVAQNLARKFTMILTDFLKESYGKEAWETGVSEQDLPQYANVLTDKLDILKADQLKDGVYKDYHSFFSHRPEQGFVLETNDKGVVTKAVNGEDKTAIRRFYAFVQNGVAYKIIPVGYAEILKSDQGLFIEVKKTELFPESSNGAMIGGMAGGLIGGIIGAAIDAGAQSRRNRIPEQEVYLDPLTGQYILPEGFK</sequence>
<organism evidence="1 2">
    <name type="scientific">Chryseobacterium endophyticum</name>
    <dbReference type="NCBI Taxonomy" id="1854762"/>
    <lineage>
        <taxon>Bacteria</taxon>
        <taxon>Pseudomonadati</taxon>
        <taxon>Bacteroidota</taxon>
        <taxon>Flavobacteriia</taxon>
        <taxon>Flavobacteriales</taxon>
        <taxon>Weeksellaceae</taxon>
        <taxon>Chryseobacterium group</taxon>
        <taxon>Chryseobacterium</taxon>
    </lineage>
</organism>